<reference evidence="2" key="1">
    <citation type="submission" date="2016-03" db="EMBL/GenBank/DDBJ databases">
        <authorList>
            <person name="Sharma R."/>
            <person name="Simister A.R."/>
            <person name="Berg J.A."/>
            <person name="Jensen G.L."/>
            <person name="Keele B.R."/>
            <person name="Ward M.E.H."/>
            <person name="Breakwell D.P."/>
            <person name="Hope S."/>
            <person name="Grose J.H."/>
        </authorList>
    </citation>
    <scope>NUCLEOTIDE SEQUENCE [LARGE SCALE GENOMIC DNA]</scope>
</reference>
<dbReference type="EMBL" id="KU886223">
    <property type="protein sequence ID" value="ANH51479.1"/>
    <property type="molecule type" value="Genomic_DNA"/>
</dbReference>
<evidence type="ECO:0000313" key="2">
    <source>
        <dbReference type="Proteomes" id="UP000222975"/>
    </source>
</evidence>
<proteinExistence type="predicted"/>
<gene>
    <name evidence="1" type="ORF">SIMMY50_17</name>
</gene>
<accession>A0A173GDK4</accession>
<organism evidence="1 2">
    <name type="scientific">Erwinia phage vB_EamM_Simmy50</name>
    <dbReference type="NCBI Taxonomy" id="1815988"/>
    <lineage>
        <taxon>Viruses</taxon>
        <taxon>Duplodnaviria</taxon>
        <taxon>Heunggongvirae</taxon>
        <taxon>Uroviricota</taxon>
        <taxon>Caudoviricetes</taxon>
        <taxon>Chimalliviridae</taxon>
        <taxon>Agricanvirus</taxon>
        <taxon>Agricanvirus simmy50</taxon>
    </lineage>
</organism>
<keyword evidence="2" id="KW-1185">Reference proteome</keyword>
<protein>
    <submittedName>
        <fullName evidence="1">Putative virion structural protein</fullName>
    </submittedName>
</protein>
<name>A0A173GDK4_9CAUD</name>
<evidence type="ECO:0000313" key="1">
    <source>
        <dbReference type="EMBL" id="ANH51479.1"/>
    </source>
</evidence>
<sequence>MYNYVACISKTVGKRPKLVADDISSMQLKTVLQTYSENRVILSSPFLKKNVCLVLQDYYNEVSAFNGTLVQWLASLGNRALTTSTTLPNLTKKSALFNNLNEWWFTQKPTNITSSLKRDFSYADANDVILMKEGVDYPTLFNCALFTVNGYLHRSSLSDDGIYLLDACKNAKVSNDVKSGVLSFHNVSTLKCYSITADQLQPSDELNPYRQKILMSPPFSTQGKSVGIVIGGIFYWQDEVISILGEGLVSLSTVYIDWIDRYFYDREFIDLSSIPANINPDSPRIMSKGDYQKDDFYKAWLLLSTSFWVVFDNPLLEVEQIPLETHKWPGMFTVPDNTRIPIQLNNGVMAEPLLRPGEGRSRLLTLHHRRRFALNTTIQYRNEDIVTDYGLMPKPWVFAKAWWLKISTY</sequence>
<dbReference type="Proteomes" id="UP000222975">
    <property type="component" value="Segment"/>
</dbReference>